<sequence length="489" mass="55010">MDRTRTLPDKLWSDTFEFLKLEELCAASQVCSYWRCIAFDHPSFWGTISICSLSVSELGWASRRVIAGRTRPVHLTVTLTDTSTLVETTTLPMIGDVLHRARVLEVIIPSPYFQRLCDILLNSAPVLEWLRLDMSIGWDDQKDLCLPTDLLSGQPHALREVQLECVTLPSTPIPAFVRAESVILSGADGAWHYLSPALFSFFPEVRRLSVFGSGLQVPETISADLHAGFARLDILDVAYYDSENLKVFQYFPTTASIPQIILSHSDRETVKAAISQLPEQLMMIFLRSRHSKDEIRIMYASQDVQHMRSFVELRDYFESGELNAANVMLADAAFARRIATLRISTSLWSLACPFFPPDNNYVEDLIVLVDDNGLHGQERLPTQSFLCPCLRTLIVQAMGDFVRVTVSDLVDLSRIVTQSRIALELHCVVVEGAEDDLARHFTTVLRTNEHTQGTSGVSLLTLSSLSHTRVQLDINENVHEAIFRPDFVL</sequence>
<reference evidence="3" key="1">
    <citation type="journal article" date="2012" name="Science">
        <title>The Paleozoic origin of enzymatic lignin decomposition reconstructed from 31 fungal genomes.</title>
        <authorList>
            <person name="Floudas D."/>
            <person name="Binder M."/>
            <person name="Riley R."/>
            <person name="Barry K."/>
            <person name="Blanchette R.A."/>
            <person name="Henrissat B."/>
            <person name="Martinez A.T."/>
            <person name="Otillar R."/>
            <person name="Spatafora J.W."/>
            <person name="Yadav J.S."/>
            <person name="Aerts A."/>
            <person name="Benoit I."/>
            <person name="Boyd A."/>
            <person name="Carlson A."/>
            <person name="Copeland A."/>
            <person name="Coutinho P.M."/>
            <person name="de Vries R.P."/>
            <person name="Ferreira P."/>
            <person name="Findley K."/>
            <person name="Foster B."/>
            <person name="Gaskell J."/>
            <person name="Glotzer D."/>
            <person name="Gorecki P."/>
            <person name="Heitman J."/>
            <person name="Hesse C."/>
            <person name="Hori C."/>
            <person name="Igarashi K."/>
            <person name="Jurgens J.A."/>
            <person name="Kallen N."/>
            <person name="Kersten P."/>
            <person name="Kohler A."/>
            <person name="Kuees U."/>
            <person name="Kumar T.K.A."/>
            <person name="Kuo A."/>
            <person name="LaButti K."/>
            <person name="Larrondo L.F."/>
            <person name="Lindquist E."/>
            <person name="Ling A."/>
            <person name="Lombard V."/>
            <person name="Lucas S."/>
            <person name="Lundell T."/>
            <person name="Martin R."/>
            <person name="McLaughlin D.J."/>
            <person name="Morgenstern I."/>
            <person name="Morin E."/>
            <person name="Murat C."/>
            <person name="Nagy L.G."/>
            <person name="Nolan M."/>
            <person name="Ohm R.A."/>
            <person name="Patyshakuliyeva A."/>
            <person name="Rokas A."/>
            <person name="Ruiz-Duenas F.J."/>
            <person name="Sabat G."/>
            <person name="Salamov A."/>
            <person name="Samejima M."/>
            <person name="Schmutz J."/>
            <person name="Slot J.C."/>
            <person name="St John F."/>
            <person name="Stenlid J."/>
            <person name="Sun H."/>
            <person name="Sun S."/>
            <person name="Syed K."/>
            <person name="Tsang A."/>
            <person name="Wiebenga A."/>
            <person name="Young D."/>
            <person name="Pisabarro A."/>
            <person name="Eastwood D.C."/>
            <person name="Martin F."/>
            <person name="Cullen D."/>
            <person name="Grigoriev I.V."/>
            <person name="Hibbett D.S."/>
        </authorList>
    </citation>
    <scope>NUCLEOTIDE SEQUENCE [LARGE SCALE GENOMIC DNA]</scope>
    <source>
        <strain evidence="3">TFB10046</strain>
    </source>
</reference>
<dbReference type="InterPro" id="IPR036047">
    <property type="entry name" value="F-box-like_dom_sf"/>
</dbReference>
<evidence type="ECO:0000313" key="3">
    <source>
        <dbReference type="Proteomes" id="UP000006514"/>
    </source>
</evidence>
<evidence type="ECO:0000313" key="2">
    <source>
        <dbReference type="EMBL" id="EJD36334.1"/>
    </source>
</evidence>
<dbReference type="Proteomes" id="UP000006514">
    <property type="component" value="Unassembled WGS sequence"/>
</dbReference>
<dbReference type="InParanoid" id="J0WU89"/>
<dbReference type="SMART" id="SM00256">
    <property type="entry name" value="FBOX"/>
    <property type="match status" value="1"/>
</dbReference>
<dbReference type="OrthoDB" id="2640428at2759"/>
<dbReference type="KEGG" id="adl:AURDEDRAFT_174591"/>
<gene>
    <name evidence="2" type="ORF">AURDEDRAFT_174591</name>
</gene>
<proteinExistence type="predicted"/>
<protein>
    <recommendedName>
        <fullName evidence="1">F-box domain-containing protein</fullName>
    </recommendedName>
</protein>
<dbReference type="SUPFAM" id="SSF81383">
    <property type="entry name" value="F-box domain"/>
    <property type="match status" value="1"/>
</dbReference>
<keyword evidence="3" id="KW-1185">Reference proteome</keyword>
<dbReference type="EMBL" id="JH687864">
    <property type="protein sequence ID" value="EJD36334.1"/>
    <property type="molecule type" value="Genomic_DNA"/>
</dbReference>
<accession>J0WU89</accession>
<dbReference type="InterPro" id="IPR001810">
    <property type="entry name" value="F-box_dom"/>
</dbReference>
<dbReference type="AlphaFoldDB" id="J0WU89"/>
<dbReference type="Gene3D" id="1.20.1280.50">
    <property type="match status" value="1"/>
</dbReference>
<dbReference type="Pfam" id="PF12937">
    <property type="entry name" value="F-box-like"/>
    <property type="match status" value="1"/>
</dbReference>
<name>J0WU89_AURST</name>
<organism evidence="2 3">
    <name type="scientific">Auricularia subglabra (strain TFB-10046 / SS5)</name>
    <name type="common">White-rot fungus</name>
    <name type="synonym">Auricularia delicata (strain TFB10046)</name>
    <dbReference type="NCBI Taxonomy" id="717982"/>
    <lineage>
        <taxon>Eukaryota</taxon>
        <taxon>Fungi</taxon>
        <taxon>Dikarya</taxon>
        <taxon>Basidiomycota</taxon>
        <taxon>Agaricomycotina</taxon>
        <taxon>Agaricomycetes</taxon>
        <taxon>Auriculariales</taxon>
        <taxon>Auriculariaceae</taxon>
        <taxon>Auricularia</taxon>
    </lineage>
</organism>
<evidence type="ECO:0000259" key="1">
    <source>
        <dbReference type="PROSITE" id="PS50181"/>
    </source>
</evidence>
<dbReference type="PROSITE" id="PS50181">
    <property type="entry name" value="FBOX"/>
    <property type="match status" value="1"/>
</dbReference>
<feature type="domain" description="F-box" evidence="1">
    <location>
        <begin position="1"/>
        <end position="48"/>
    </location>
</feature>